<dbReference type="Proteomes" id="UP001521137">
    <property type="component" value="Unassembled WGS sequence"/>
</dbReference>
<proteinExistence type="predicted"/>
<sequence length="125" mass="14176">MQYDVDTPSAYLTTLEADWRKEKFLEIRTIIHSYAPKILESIEYKMLNYKLNDKSVFHLNAQKNYVGLYVGNIKKVDPSGELLAGLNCGKGCIRITKSIDIQQTKLPEFIKLSIELSESGTDLGC</sequence>
<name>A0ABS9D131_9ALTE</name>
<dbReference type="Pfam" id="PF08818">
    <property type="entry name" value="DUF1801"/>
    <property type="match status" value="1"/>
</dbReference>
<accession>A0ABS9D131</accession>
<protein>
    <submittedName>
        <fullName evidence="2">DUF1801 domain-containing protein</fullName>
    </submittedName>
</protein>
<gene>
    <name evidence="2" type="ORF">L0668_00825</name>
</gene>
<evidence type="ECO:0000259" key="1">
    <source>
        <dbReference type="Pfam" id="PF08818"/>
    </source>
</evidence>
<dbReference type="SUPFAM" id="SSF159888">
    <property type="entry name" value="YdhG-like"/>
    <property type="match status" value="1"/>
</dbReference>
<dbReference type="RefSeq" id="WP_235310163.1">
    <property type="nucleotide sequence ID" value="NZ_JAKGAS010000001.1"/>
</dbReference>
<feature type="domain" description="YdhG-like" evidence="1">
    <location>
        <begin position="20"/>
        <end position="112"/>
    </location>
</feature>
<dbReference type="EMBL" id="JAKGAS010000001">
    <property type="protein sequence ID" value="MCF2946636.1"/>
    <property type="molecule type" value="Genomic_DNA"/>
</dbReference>
<organism evidence="2 3">
    <name type="scientific">Paraglaciecola algarum</name>
    <dbReference type="NCBI Taxonomy" id="3050085"/>
    <lineage>
        <taxon>Bacteria</taxon>
        <taxon>Pseudomonadati</taxon>
        <taxon>Pseudomonadota</taxon>
        <taxon>Gammaproteobacteria</taxon>
        <taxon>Alteromonadales</taxon>
        <taxon>Alteromonadaceae</taxon>
        <taxon>Paraglaciecola</taxon>
    </lineage>
</organism>
<comment type="caution">
    <text evidence="2">The sequence shown here is derived from an EMBL/GenBank/DDBJ whole genome shotgun (WGS) entry which is preliminary data.</text>
</comment>
<dbReference type="InterPro" id="IPR014922">
    <property type="entry name" value="YdhG-like"/>
</dbReference>
<evidence type="ECO:0000313" key="2">
    <source>
        <dbReference type="EMBL" id="MCF2946636.1"/>
    </source>
</evidence>
<evidence type="ECO:0000313" key="3">
    <source>
        <dbReference type="Proteomes" id="UP001521137"/>
    </source>
</evidence>
<reference evidence="2 3" key="1">
    <citation type="submission" date="2022-01" db="EMBL/GenBank/DDBJ databases">
        <title>Paraglaciecola sp. G1-23.</title>
        <authorList>
            <person name="Jin M.S."/>
            <person name="Han D.M."/>
            <person name="Kim H.M."/>
            <person name="Jeon C.O."/>
        </authorList>
    </citation>
    <scope>NUCLEOTIDE SEQUENCE [LARGE SCALE GENOMIC DNA]</scope>
    <source>
        <strain evidence="2 3">G1-23</strain>
    </source>
</reference>
<keyword evidence="3" id="KW-1185">Reference proteome</keyword>
<dbReference type="Gene3D" id="3.90.1150.200">
    <property type="match status" value="1"/>
</dbReference>